<keyword evidence="4 6" id="KW-1133">Transmembrane helix</keyword>
<evidence type="ECO:0000313" key="8">
    <source>
        <dbReference type="EMBL" id="MBC5782881.1"/>
    </source>
</evidence>
<dbReference type="InterPro" id="IPR051401">
    <property type="entry name" value="GtrA_CellWall_Glycosyl"/>
</dbReference>
<dbReference type="EMBL" id="JACORT010000002">
    <property type="protein sequence ID" value="MBC5782881.1"/>
    <property type="molecule type" value="Genomic_DNA"/>
</dbReference>
<sequence length="133" mass="14321">MLSAQFLRFVLAGGVAAAANYGSRFGFSLWLPYPAAITCAYLVGMTVAFLLMRQYVFSASGQPLLPQVVKFTIVNVLALLQTLVVSLVLARWALPALGVVTHAEAIAHLFGVAVPVFTSFLGHRHATFRRAAE</sequence>
<evidence type="ECO:0000256" key="1">
    <source>
        <dbReference type="ARBA" id="ARBA00004141"/>
    </source>
</evidence>
<evidence type="ECO:0000256" key="5">
    <source>
        <dbReference type="ARBA" id="ARBA00023136"/>
    </source>
</evidence>
<gene>
    <name evidence="8" type="ORF">H8N03_07975</name>
</gene>
<proteinExistence type="inferred from homology"/>
<dbReference type="Pfam" id="PF04138">
    <property type="entry name" value="GtrA_DPMS_TM"/>
    <property type="match status" value="1"/>
</dbReference>
<comment type="caution">
    <text evidence="8">The sequence shown here is derived from an EMBL/GenBank/DDBJ whole genome shotgun (WGS) entry which is preliminary data.</text>
</comment>
<evidence type="ECO:0000256" key="4">
    <source>
        <dbReference type="ARBA" id="ARBA00022989"/>
    </source>
</evidence>
<name>A0A923MQ88_9BURK</name>
<comment type="similarity">
    <text evidence="2">Belongs to the GtrA family.</text>
</comment>
<dbReference type="RefSeq" id="WP_187075621.1">
    <property type="nucleotide sequence ID" value="NZ_JACORT010000002.1"/>
</dbReference>
<keyword evidence="5 6" id="KW-0472">Membrane</keyword>
<keyword evidence="3 6" id="KW-0812">Transmembrane</keyword>
<evidence type="ECO:0000256" key="2">
    <source>
        <dbReference type="ARBA" id="ARBA00009399"/>
    </source>
</evidence>
<organism evidence="8 9">
    <name type="scientific">Ramlibacter cellulosilyticus</name>
    <dbReference type="NCBI Taxonomy" id="2764187"/>
    <lineage>
        <taxon>Bacteria</taxon>
        <taxon>Pseudomonadati</taxon>
        <taxon>Pseudomonadota</taxon>
        <taxon>Betaproteobacteria</taxon>
        <taxon>Burkholderiales</taxon>
        <taxon>Comamonadaceae</taxon>
        <taxon>Ramlibacter</taxon>
    </lineage>
</organism>
<feature type="transmembrane region" description="Helical" evidence="6">
    <location>
        <begin position="105"/>
        <end position="122"/>
    </location>
</feature>
<protein>
    <submittedName>
        <fullName evidence="8">GtrA family protein</fullName>
    </submittedName>
</protein>
<dbReference type="GO" id="GO:0000271">
    <property type="term" value="P:polysaccharide biosynthetic process"/>
    <property type="evidence" value="ECO:0007669"/>
    <property type="project" value="InterPro"/>
</dbReference>
<evidence type="ECO:0000313" key="9">
    <source>
        <dbReference type="Proteomes" id="UP000608513"/>
    </source>
</evidence>
<evidence type="ECO:0000256" key="3">
    <source>
        <dbReference type="ARBA" id="ARBA00022692"/>
    </source>
</evidence>
<keyword evidence="9" id="KW-1185">Reference proteome</keyword>
<reference evidence="8" key="1">
    <citation type="submission" date="2020-08" db="EMBL/GenBank/DDBJ databases">
        <title>Ramlibacter sp. USB13 16S ribosomal RNA gene genome sequencing and assembly.</title>
        <authorList>
            <person name="Kang M."/>
        </authorList>
    </citation>
    <scope>NUCLEOTIDE SEQUENCE</scope>
    <source>
        <strain evidence="8">USB13</strain>
    </source>
</reference>
<accession>A0A923MQ88</accession>
<feature type="transmembrane region" description="Helical" evidence="6">
    <location>
        <begin position="33"/>
        <end position="52"/>
    </location>
</feature>
<comment type="subcellular location">
    <subcellularLocation>
        <location evidence="1">Membrane</location>
        <topology evidence="1">Multi-pass membrane protein</topology>
    </subcellularLocation>
</comment>
<dbReference type="GO" id="GO:0005886">
    <property type="term" value="C:plasma membrane"/>
    <property type="evidence" value="ECO:0007669"/>
    <property type="project" value="TreeGrafter"/>
</dbReference>
<dbReference type="PANTHER" id="PTHR38459:SF1">
    <property type="entry name" value="PROPHAGE BACTOPRENOL-LINKED GLUCOSE TRANSLOCASE HOMOLOG"/>
    <property type="match status" value="1"/>
</dbReference>
<feature type="transmembrane region" description="Helical" evidence="6">
    <location>
        <begin position="73"/>
        <end position="93"/>
    </location>
</feature>
<dbReference type="AlphaFoldDB" id="A0A923MQ88"/>
<feature type="domain" description="GtrA/DPMS transmembrane" evidence="7">
    <location>
        <begin position="8"/>
        <end position="128"/>
    </location>
</feature>
<dbReference type="InterPro" id="IPR007267">
    <property type="entry name" value="GtrA_DPMS_TM"/>
</dbReference>
<evidence type="ECO:0000259" key="7">
    <source>
        <dbReference type="Pfam" id="PF04138"/>
    </source>
</evidence>
<evidence type="ECO:0000256" key="6">
    <source>
        <dbReference type="SAM" id="Phobius"/>
    </source>
</evidence>
<dbReference type="PANTHER" id="PTHR38459">
    <property type="entry name" value="PROPHAGE BACTOPRENOL-LINKED GLUCOSE TRANSLOCASE HOMOLOG"/>
    <property type="match status" value="1"/>
</dbReference>
<dbReference type="Proteomes" id="UP000608513">
    <property type="component" value="Unassembled WGS sequence"/>
</dbReference>